<dbReference type="InterPro" id="IPR053143">
    <property type="entry name" value="Arylsulfate_ST"/>
</dbReference>
<proteinExistence type="predicted"/>
<name>A0A239EEN6_9ACTN</name>
<dbReference type="GO" id="GO:0016740">
    <property type="term" value="F:transferase activity"/>
    <property type="evidence" value="ECO:0007669"/>
    <property type="project" value="UniProtKB-KW"/>
</dbReference>
<dbReference type="InterPro" id="IPR039535">
    <property type="entry name" value="ASST-like"/>
</dbReference>
<keyword evidence="1" id="KW-0808">Transferase</keyword>
<protein>
    <submittedName>
        <fullName evidence="1">Arylsulfotransferase (ASST)</fullName>
    </submittedName>
</protein>
<accession>A0A239EEN6</accession>
<dbReference type="SUPFAM" id="SSF63829">
    <property type="entry name" value="Calcium-dependent phosphotriesterase"/>
    <property type="match status" value="1"/>
</dbReference>
<dbReference type="PANTHER" id="PTHR35340">
    <property type="entry name" value="PQQ ENZYME REPEAT PROTEIN-RELATED"/>
    <property type="match status" value="1"/>
</dbReference>
<dbReference type="AlphaFoldDB" id="A0A239EEN6"/>
<dbReference type="PANTHER" id="PTHR35340:SF5">
    <property type="entry name" value="ASST-DOMAIN-CONTAINING PROTEIN"/>
    <property type="match status" value="1"/>
</dbReference>
<evidence type="ECO:0000313" key="2">
    <source>
        <dbReference type="Proteomes" id="UP000198420"/>
    </source>
</evidence>
<keyword evidence="2" id="KW-1185">Reference proteome</keyword>
<sequence length="468" mass="50540">MSDVITSGPVGTASGPDTTALPAYAEIPRIKVTLAREGVAPGYLFLSPQSMLEPEAPHGPQFVDDQGRLVWFRPIPQGQYATNVRVQEYRGEPVITWWQGSATNTGVGKGAVYIADRGYRVIATVEAGGEHGVDLHEAILTEEGTAIVVSYQVVPYDLTSIGGAADAMTLDSVIEEVDVETGEVLFHWSGLEHIPLNESNMPAQLRPELPYDHLHVNAVGIDTDGDLVLTARSSSALYKIDRRTGEVIWKLGSGHSTFVLDVGVRCNWQHDGQPVGGDVYRIFDNGANDFFEGFESRVVWVRADAGTGVATHVRQITHPEHLSSIAEGNAQELPGGNTLVGWGRAGRISEFSPEGELLFDAETPSGPGWTTYRVFRQEWEGRPDAPPEALFDGERVHAVWNGATGVDRWRLLAGLSEDALRPVATVEWDGLDTAIALPEGVPARVVRVEALDADGKVMETSPAQPIGA</sequence>
<evidence type="ECO:0000313" key="1">
    <source>
        <dbReference type="EMBL" id="SNS43240.1"/>
    </source>
</evidence>
<dbReference type="OrthoDB" id="264813at2"/>
<organism evidence="1 2">
    <name type="scientific">Actinomadura mexicana</name>
    <dbReference type="NCBI Taxonomy" id="134959"/>
    <lineage>
        <taxon>Bacteria</taxon>
        <taxon>Bacillati</taxon>
        <taxon>Actinomycetota</taxon>
        <taxon>Actinomycetes</taxon>
        <taxon>Streptosporangiales</taxon>
        <taxon>Thermomonosporaceae</taxon>
        <taxon>Actinomadura</taxon>
    </lineage>
</organism>
<gene>
    <name evidence="1" type="ORF">SAMN06265355_11747</name>
</gene>
<dbReference type="Proteomes" id="UP000198420">
    <property type="component" value="Unassembled WGS sequence"/>
</dbReference>
<reference evidence="2" key="1">
    <citation type="submission" date="2017-06" db="EMBL/GenBank/DDBJ databases">
        <authorList>
            <person name="Varghese N."/>
            <person name="Submissions S."/>
        </authorList>
    </citation>
    <scope>NUCLEOTIDE SEQUENCE [LARGE SCALE GENOMIC DNA]</scope>
    <source>
        <strain evidence="2">DSM 44485</strain>
    </source>
</reference>
<dbReference type="EMBL" id="FZNP01000017">
    <property type="protein sequence ID" value="SNS43240.1"/>
    <property type="molecule type" value="Genomic_DNA"/>
</dbReference>
<dbReference type="Pfam" id="PF14269">
    <property type="entry name" value="Arylsulfotran_2"/>
    <property type="match status" value="1"/>
</dbReference>